<proteinExistence type="predicted"/>
<feature type="region of interest" description="Disordered" evidence="1">
    <location>
        <begin position="210"/>
        <end position="280"/>
    </location>
</feature>
<accession>A0A1L9UDC7</accession>
<dbReference type="AlphaFoldDB" id="A0A1L9UDC7"/>
<feature type="compositionally biased region" description="Basic residues" evidence="1">
    <location>
        <begin position="228"/>
        <end position="239"/>
    </location>
</feature>
<dbReference type="STRING" id="767769.A0A1L9UDC7"/>
<dbReference type="EMBL" id="KV878688">
    <property type="protein sequence ID" value="OJJ69670.1"/>
    <property type="molecule type" value="Genomic_DNA"/>
</dbReference>
<dbReference type="RefSeq" id="XP_067476919.1">
    <property type="nucleotide sequence ID" value="XM_067625533.1"/>
</dbReference>
<protein>
    <submittedName>
        <fullName evidence="2">Uncharacterized protein</fullName>
    </submittedName>
</protein>
<keyword evidence="3" id="KW-1185">Reference proteome</keyword>
<evidence type="ECO:0000256" key="1">
    <source>
        <dbReference type="SAM" id="MobiDB-lite"/>
    </source>
</evidence>
<dbReference type="Proteomes" id="UP000184499">
    <property type="component" value="Unassembled WGS sequence"/>
</dbReference>
<sequence>MDGKKGPSDVDGDPEFHVRLQYLYERIREASVYKAAWWKSVTIGECNARGPFNNDPEETVLAQGTAAQRTAMVKSLTDELLQRRVFQLLLRPLESKMDVALRHKQLHQIFHGAVDTILYTEGGMFGNTTVERLPDLPVFFHKSERMIPHMFHFTTATDTPRFAAKEGGRVLILTRPGLIYSQMISLGRRVTFPPEQVIKAEALVELKPPTKKTVAGRKGSTSGVVKPAKGKKRGPRAKKLSPTPSAVDAKDATEEDEKDREESVPLGERMPRLRSSFWRR</sequence>
<reference evidence="3" key="1">
    <citation type="journal article" date="2017" name="Genome Biol.">
        <title>Comparative genomics reveals high biological diversity and specific adaptations in the industrially and medically important fungal genus Aspergillus.</title>
        <authorList>
            <person name="de Vries R.P."/>
            <person name="Riley R."/>
            <person name="Wiebenga A."/>
            <person name="Aguilar-Osorio G."/>
            <person name="Amillis S."/>
            <person name="Uchima C.A."/>
            <person name="Anderluh G."/>
            <person name="Asadollahi M."/>
            <person name="Askin M."/>
            <person name="Barry K."/>
            <person name="Battaglia E."/>
            <person name="Bayram O."/>
            <person name="Benocci T."/>
            <person name="Braus-Stromeyer S.A."/>
            <person name="Caldana C."/>
            <person name="Canovas D."/>
            <person name="Cerqueira G.C."/>
            <person name="Chen F."/>
            <person name="Chen W."/>
            <person name="Choi C."/>
            <person name="Clum A."/>
            <person name="Dos Santos R.A."/>
            <person name="Damasio A.R."/>
            <person name="Diallinas G."/>
            <person name="Emri T."/>
            <person name="Fekete E."/>
            <person name="Flipphi M."/>
            <person name="Freyberg S."/>
            <person name="Gallo A."/>
            <person name="Gournas C."/>
            <person name="Habgood R."/>
            <person name="Hainaut M."/>
            <person name="Harispe M.L."/>
            <person name="Henrissat B."/>
            <person name="Hilden K.S."/>
            <person name="Hope R."/>
            <person name="Hossain A."/>
            <person name="Karabika E."/>
            <person name="Karaffa L."/>
            <person name="Karanyi Z."/>
            <person name="Krasevec N."/>
            <person name="Kuo A."/>
            <person name="Kusch H."/>
            <person name="LaButti K."/>
            <person name="Lagendijk E.L."/>
            <person name="Lapidus A."/>
            <person name="Levasseur A."/>
            <person name="Lindquist E."/>
            <person name="Lipzen A."/>
            <person name="Logrieco A.F."/>
            <person name="MacCabe A."/>
            <person name="Maekelae M.R."/>
            <person name="Malavazi I."/>
            <person name="Melin P."/>
            <person name="Meyer V."/>
            <person name="Mielnichuk N."/>
            <person name="Miskei M."/>
            <person name="Molnar A.P."/>
            <person name="Mule G."/>
            <person name="Ngan C.Y."/>
            <person name="Orejas M."/>
            <person name="Orosz E."/>
            <person name="Ouedraogo J.P."/>
            <person name="Overkamp K.M."/>
            <person name="Park H.-S."/>
            <person name="Perrone G."/>
            <person name="Piumi F."/>
            <person name="Punt P.J."/>
            <person name="Ram A.F."/>
            <person name="Ramon A."/>
            <person name="Rauscher S."/>
            <person name="Record E."/>
            <person name="Riano-Pachon D.M."/>
            <person name="Robert V."/>
            <person name="Roehrig J."/>
            <person name="Ruller R."/>
            <person name="Salamov A."/>
            <person name="Salih N.S."/>
            <person name="Samson R.A."/>
            <person name="Sandor E."/>
            <person name="Sanguinetti M."/>
            <person name="Schuetze T."/>
            <person name="Sepcic K."/>
            <person name="Shelest E."/>
            <person name="Sherlock G."/>
            <person name="Sophianopoulou V."/>
            <person name="Squina F.M."/>
            <person name="Sun H."/>
            <person name="Susca A."/>
            <person name="Todd R.B."/>
            <person name="Tsang A."/>
            <person name="Unkles S.E."/>
            <person name="van de Wiele N."/>
            <person name="van Rossen-Uffink D."/>
            <person name="Oliveira J.V."/>
            <person name="Vesth T.C."/>
            <person name="Visser J."/>
            <person name="Yu J.-H."/>
            <person name="Zhou M."/>
            <person name="Andersen M.R."/>
            <person name="Archer D.B."/>
            <person name="Baker S.E."/>
            <person name="Benoit I."/>
            <person name="Brakhage A.A."/>
            <person name="Braus G.H."/>
            <person name="Fischer R."/>
            <person name="Frisvad J.C."/>
            <person name="Goldman G.H."/>
            <person name="Houbraken J."/>
            <person name="Oakley B."/>
            <person name="Pocsi I."/>
            <person name="Scazzocchio C."/>
            <person name="Seiboth B."/>
            <person name="vanKuyk P.A."/>
            <person name="Wortman J."/>
            <person name="Dyer P.S."/>
            <person name="Grigoriev I.V."/>
        </authorList>
    </citation>
    <scope>NUCLEOTIDE SEQUENCE [LARGE SCALE GENOMIC DNA]</scope>
    <source>
        <strain evidence="3">CBS 101740 / IMI 381727 / IBT 21946</strain>
    </source>
</reference>
<gene>
    <name evidence="2" type="ORF">ASPBRDRAFT_46031</name>
</gene>
<dbReference type="OrthoDB" id="4156714at2759"/>
<organism evidence="2 3">
    <name type="scientific">Aspergillus brasiliensis (strain CBS 101740 / IMI 381727 / IBT 21946)</name>
    <dbReference type="NCBI Taxonomy" id="767769"/>
    <lineage>
        <taxon>Eukaryota</taxon>
        <taxon>Fungi</taxon>
        <taxon>Dikarya</taxon>
        <taxon>Ascomycota</taxon>
        <taxon>Pezizomycotina</taxon>
        <taxon>Eurotiomycetes</taxon>
        <taxon>Eurotiomycetidae</taxon>
        <taxon>Eurotiales</taxon>
        <taxon>Aspergillaceae</taxon>
        <taxon>Aspergillus</taxon>
        <taxon>Aspergillus subgen. Circumdati</taxon>
    </lineage>
</organism>
<evidence type="ECO:0000313" key="2">
    <source>
        <dbReference type="EMBL" id="OJJ69670.1"/>
    </source>
</evidence>
<dbReference type="GeneID" id="93578021"/>
<dbReference type="VEuPathDB" id="FungiDB:ASPBRDRAFT_46031"/>
<evidence type="ECO:0000313" key="3">
    <source>
        <dbReference type="Proteomes" id="UP000184499"/>
    </source>
</evidence>
<name>A0A1L9UDC7_ASPBC</name>